<sequence length="274" mass="29388">MNKFKRTFAATAMIAGLGLLAVGCGSSSNAPSGTADNSKNAGSSAQTEKVYNVGSDASYAPFEYVNDKKQVVGFDVDVMNAIAKAEGFKVKYNNTAWDGIFLTLDQNTNDMLISAITITDQRKQKMDFSDPYFEATQMIAYKKGTNLTTLNALKGHTVAVQNGTTGDDIVSKAFGKANSDIKRFDAMPLALQELANGGVDAAVGDNGVVVNYVKNNGAGKFDTAVDPNFPKENYGIAVKKGNTALLNKINDGIKKIKSDGELDKIYEKWFGKKK</sequence>
<organism evidence="5 6">
    <name type="scientific">Fodinisporobacter ferrooxydans</name>
    <dbReference type="NCBI Taxonomy" id="2901836"/>
    <lineage>
        <taxon>Bacteria</taxon>
        <taxon>Bacillati</taxon>
        <taxon>Bacillota</taxon>
        <taxon>Bacilli</taxon>
        <taxon>Bacillales</taxon>
        <taxon>Alicyclobacillaceae</taxon>
        <taxon>Fodinisporobacter</taxon>
    </lineage>
</organism>
<evidence type="ECO:0000313" key="5">
    <source>
        <dbReference type="EMBL" id="UOF91384.1"/>
    </source>
</evidence>
<feature type="chain" id="PRO_5046288679" evidence="2">
    <location>
        <begin position="22"/>
        <end position="274"/>
    </location>
</feature>
<accession>A0ABY4CN02</accession>
<dbReference type="Pfam" id="PF00497">
    <property type="entry name" value="SBP_bac_3"/>
    <property type="match status" value="1"/>
</dbReference>
<dbReference type="SUPFAM" id="SSF53850">
    <property type="entry name" value="Periplasmic binding protein-like II"/>
    <property type="match status" value="1"/>
</dbReference>
<name>A0ABY4CN02_9BACL</name>
<dbReference type="SMART" id="SM00079">
    <property type="entry name" value="PBPe"/>
    <property type="match status" value="1"/>
</dbReference>
<dbReference type="CDD" id="cd13624">
    <property type="entry name" value="PBP2_Arg_Lys_His"/>
    <property type="match status" value="1"/>
</dbReference>
<evidence type="ECO:0000256" key="2">
    <source>
        <dbReference type="SAM" id="SignalP"/>
    </source>
</evidence>
<protein>
    <submittedName>
        <fullName evidence="5">Basic amino acid ABC transporter substrate-binding protein</fullName>
    </submittedName>
</protein>
<keyword evidence="6" id="KW-1185">Reference proteome</keyword>
<feature type="domain" description="Solute-binding protein family 3/N-terminal" evidence="3">
    <location>
        <begin position="50"/>
        <end position="273"/>
    </location>
</feature>
<dbReference type="PROSITE" id="PS51257">
    <property type="entry name" value="PROKAR_LIPOPROTEIN"/>
    <property type="match status" value="1"/>
</dbReference>
<feature type="signal peptide" evidence="2">
    <location>
        <begin position="1"/>
        <end position="21"/>
    </location>
</feature>
<dbReference type="PANTHER" id="PTHR35936:SF17">
    <property type="entry name" value="ARGININE-BINDING EXTRACELLULAR PROTEIN ARTP"/>
    <property type="match status" value="1"/>
</dbReference>
<feature type="domain" description="Ionotropic glutamate receptor C-terminal" evidence="4">
    <location>
        <begin position="50"/>
        <end position="272"/>
    </location>
</feature>
<dbReference type="EMBL" id="CP089291">
    <property type="protein sequence ID" value="UOF91384.1"/>
    <property type="molecule type" value="Genomic_DNA"/>
</dbReference>
<gene>
    <name evidence="5" type="ORF">LSG31_03780</name>
</gene>
<dbReference type="InterPro" id="IPR001320">
    <property type="entry name" value="Iontro_rcpt_C"/>
</dbReference>
<evidence type="ECO:0000313" key="6">
    <source>
        <dbReference type="Proteomes" id="UP000830167"/>
    </source>
</evidence>
<dbReference type="InterPro" id="IPR001638">
    <property type="entry name" value="Solute-binding_3/MltF_N"/>
</dbReference>
<reference evidence="5" key="1">
    <citation type="submission" date="2021-12" db="EMBL/GenBank/DDBJ databases">
        <title>Alicyclobacillaceae gen. nov., sp. nov., isolated from chalcocite enrichment system.</title>
        <authorList>
            <person name="Jiang Z."/>
        </authorList>
    </citation>
    <scope>NUCLEOTIDE SEQUENCE</scope>
    <source>
        <strain evidence="5">MYW30-H2</strain>
    </source>
</reference>
<dbReference type="PANTHER" id="PTHR35936">
    <property type="entry name" value="MEMBRANE-BOUND LYTIC MUREIN TRANSGLYCOSYLASE F"/>
    <property type="match status" value="1"/>
</dbReference>
<evidence type="ECO:0000259" key="4">
    <source>
        <dbReference type="SMART" id="SM00079"/>
    </source>
</evidence>
<dbReference type="RefSeq" id="WP_347438077.1">
    <property type="nucleotide sequence ID" value="NZ_CP089291.1"/>
</dbReference>
<dbReference type="Proteomes" id="UP000830167">
    <property type="component" value="Chromosome"/>
</dbReference>
<evidence type="ECO:0000256" key="1">
    <source>
        <dbReference type="ARBA" id="ARBA00022729"/>
    </source>
</evidence>
<dbReference type="Gene3D" id="3.40.190.10">
    <property type="entry name" value="Periplasmic binding protein-like II"/>
    <property type="match status" value="2"/>
</dbReference>
<proteinExistence type="predicted"/>
<keyword evidence="1 2" id="KW-0732">Signal</keyword>
<evidence type="ECO:0000259" key="3">
    <source>
        <dbReference type="SMART" id="SM00062"/>
    </source>
</evidence>
<dbReference type="SMART" id="SM00062">
    <property type="entry name" value="PBPb"/>
    <property type="match status" value="1"/>
</dbReference>